<dbReference type="AlphaFoldDB" id="D2VSX7"/>
<dbReference type="Gene3D" id="2.130.10.30">
    <property type="entry name" value="Regulator of chromosome condensation 1/beta-lactamase-inhibitor protein II"/>
    <property type="match status" value="1"/>
</dbReference>
<dbReference type="SUPFAM" id="SSF50985">
    <property type="entry name" value="RCC1/BLIP-II"/>
    <property type="match status" value="1"/>
</dbReference>
<proteinExistence type="predicted"/>
<sequence>MLTRSASNPCNEKEHDNLLASKPGYQIFQLEQKEFVINTDNNGLMKGMEVDHSTTITNMISNDINHHHLENVKVLKEYSRPITTNGESSLVVMIKTPQYWVFEIDERVTQISCGDSIVLVGKSRRTLYVWKYISDGCVLYKLVFDEEVDMVGFRRFLLVRTSSGAVYMSDSTSEIPNDLKKITTLPFDTKEEKIVDVSCGSTHNLMLTDKGKVYGYGQNYGQLGVNTNNYSDSWVVSNIDHIPNKIKRVYCTYNTSFILTENGHLYGVGDRSYGANGLIEASDSFHWTRVPNLDHEIVTDVRPGLFFVAVLTQSQKIYVFGYFNFKQFGISPNFTYDVNRGPKILDSFNLNNIQDIVCGGYNSLILTRDNSVFIGGDNNLLSSDGRYTEFKWRQLFPNIDASTSVLKVGLTSDTLIIAIHQHNISKYFNFRNAWKIADVFFHFSD</sequence>
<dbReference type="InterPro" id="IPR051553">
    <property type="entry name" value="Ran_GTPase-activating"/>
</dbReference>
<protein>
    <submittedName>
        <fullName evidence="2">Predicted protein</fullName>
    </submittedName>
</protein>
<dbReference type="EMBL" id="GG738895">
    <property type="protein sequence ID" value="EFC40053.1"/>
    <property type="molecule type" value="Genomic_DNA"/>
</dbReference>
<dbReference type="PROSITE" id="PS00761">
    <property type="entry name" value="SPASE_I_3"/>
    <property type="match status" value="1"/>
</dbReference>
<accession>D2VSX7</accession>
<evidence type="ECO:0000313" key="3">
    <source>
        <dbReference type="Proteomes" id="UP000006671"/>
    </source>
</evidence>
<name>D2VSX7_NAEGR</name>
<evidence type="ECO:0000313" key="2">
    <source>
        <dbReference type="EMBL" id="EFC40053.1"/>
    </source>
</evidence>
<dbReference type="GO" id="GO:0016020">
    <property type="term" value="C:membrane"/>
    <property type="evidence" value="ECO:0007669"/>
    <property type="project" value="InterPro"/>
</dbReference>
<feature type="repeat" description="RCC1" evidence="1">
    <location>
        <begin position="315"/>
        <end position="369"/>
    </location>
</feature>
<reference evidence="2 3" key="1">
    <citation type="journal article" date="2010" name="Cell">
        <title>The genome of Naegleria gruberi illuminates early eukaryotic versatility.</title>
        <authorList>
            <person name="Fritz-Laylin L.K."/>
            <person name="Prochnik S.E."/>
            <person name="Ginger M.L."/>
            <person name="Dacks J.B."/>
            <person name="Carpenter M.L."/>
            <person name="Field M.C."/>
            <person name="Kuo A."/>
            <person name="Paredez A."/>
            <person name="Chapman J."/>
            <person name="Pham J."/>
            <person name="Shu S."/>
            <person name="Neupane R."/>
            <person name="Cipriano M."/>
            <person name="Mancuso J."/>
            <person name="Tu H."/>
            <person name="Salamov A."/>
            <person name="Lindquist E."/>
            <person name="Shapiro H."/>
            <person name="Lucas S."/>
            <person name="Grigoriev I.V."/>
            <person name="Cande W.Z."/>
            <person name="Fulton C."/>
            <person name="Rokhsar D.S."/>
            <person name="Dawson S.C."/>
        </authorList>
    </citation>
    <scope>NUCLEOTIDE SEQUENCE [LARGE SCALE GENOMIC DNA]</scope>
    <source>
        <strain evidence="2 3">NEG-M</strain>
    </source>
</reference>
<dbReference type="OrthoDB" id="70707at2759"/>
<dbReference type="OMA" id="YVFGYFN"/>
<dbReference type="PROSITE" id="PS50012">
    <property type="entry name" value="RCC1_3"/>
    <property type="match status" value="1"/>
</dbReference>
<dbReference type="GO" id="GO:0004252">
    <property type="term" value="F:serine-type endopeptidase activity"/>
    <property type="evidence" value="ECO:0007669"/>
    <property type="project" value="InterPro"/>
</dbReference>
<dbReference type="VEuPathDB" id="AmoebaDB:NAEGRDRAFT_72097"/>
<dbReference type="PANTHER" id="PTHR45982:SF1">
    <property type="entry name" value="REGULATOR OF CHROMOSOME CONDENSATION"/>
    <property type="match status" value="1"/>
</dbReference>
<evidence type="ECO:0000256" key="1">
    <source>
        <dbReference type="PROSITE-ProRule" id="PRU00235"/>
    </source>
</evidence>
<gene>
    <name evidence="2" type="ORF">NAEGRDRAFT_72097</name>
</gene>
<keyword evidence="3" id="KW-1185">Reference proteome</keyword>
<organism evidence="3">
    <name type="scientific">Naegleria gruberi</name>
    <name type="common">Amoeba</name>
    <dbReference type="NCBI Taxonomy" id="5762"/>
    <lineage>
        <taxon>Eukaryota</taxon>
        <taxon>Discoba</taxon>
        <taxon>Heterolobosea</taxon>
        <taxon>Tetramitia</taxon>
        <taxon>Eutetramitia</taxon>
        <taxon>Vahlkampfiidae</taxon>
        <taxon>Naegleria</taxon>
    </lineage>
</organism>
<dbReference type="InterPro" id="IPR000408">
    <property type="entry name" value="Reg_chr_condens"/>
</dbReference>
<dbReference type="GeneID" id="8850967"/>
<dbReference type="PANTHER" id="PTHR45982">
    <property type="entry name" value="REGULATOR OF CHROMOSOME CONDENSATION"/>
    <property type="match status" value="1"/>
</dbReference>
<dbReference type="RefSeq" id="XP_002672797.1">
    <property type="nucleotide sequence ID" value="XM_002672751.1"/>
</dbReference>
<dbReference type="InParanoid" id="D2VSX7"/>
<dbReference type="InterPro" id="IPR009091">
    <property type="entry name" value="RCC1/BLIP-II"/>
</dbReference>
<dbReference type="Pfam" id="PF13540">
    <property type="entry name" value="RCC1_2"/>
    <property type="match status" value="1"/>
</dbReference>
<dbReference type="eggNOG" id="KOG1426">
    <property type="taxonomic scope" value="Eukaryota"/>
</dbReference>
<dbReference type="KEGG" id="ngr:NAEGRDRAFT_72097"/>
<dbReference type="InterPro" id="IPR019758">
    <property type="entry name" value="Pept_S26A_signal_pept_1_CS"/>
</dbReference>
<dbReference type="Proteomes" id="UP000006671">
    <property type="component" value="Unassembled WGS sequence"/>
</dbReference>